<protein>
    <submittedName>
        <fullName evidence="3">Copper chaperone PCu(A)C</fullName>
    </submittedName>
</protein>
<evidence type="ECO:0000313" key="3">
    <source>
        <dbReference type="EMBL" id="UZW74480.1"/>
    </source>
</evidence>
<dbReference type="Gene3D" id="2.60.40.1890">
    <property type="entry name" value="PCu(A)C copper chaperone"/>
    <property type="match status" value="1"/>
</dbReference>
<accession>A0A9E8KPS5</accession>
<organism evidence="3 4">
    <name type="scientific">Alkalimarinus sediminis</name>
    <dbReference type="NCBI Taxonomy" id="1632866"/>
    <lineage>
        <taxon>Bacteria</taxon>
        <taxon>Pseudomonadati</taxon>
        <taxon>Pseudomonadota</taxon>
        <taxon>Gammaproteobacteria</taxon>
        <taxon>Alteromonadales</taxon>
        <taxon>Alteromonadaceae</taxon>
        <taxon>Alkalimarinus</taxon>
    </lineage>
</organism>
<dbReference type="RefSeq" id="WP_251812576.1">
    <property type="nucleotide sequence ID" value="NZ_CP101527.1"/>
</dbReference>
<dbReference type="PANTHER" id="PTHR36302">
    <property type="entry name" value="BLR7088 PROTEIN"/>
    <property type="match status" value="1"/>
</dbReference>
<dbReference type="Proteomes" id="UP001164472">
    <property type="component" value="Chromosome"/>
</dbReference>
<dbReference type="SUPFAM" id="SSF110087">
    <property type="entry name" value="DR1885-like metal-binding protein"/>
    <property type="match status" value="1"/>
</dbReference>
<dbReference type="AlphaFoldDB" id="A0A9E8KPS5"/>
<feature type="signal peptide" evidence="2">
    <location>
        <begin position="1"/>
        <end position="25"/>
    </location>
</feature>
<dbReference type="EMBL" id="CP101527">
    <property type="protein sequence ID" value="UZW74480.1"/>
    <property type="molecule type" value="Genomic_DNA"/>
</dbReference>
<keyword evidence="2" id="KW-0732">Signal</keyword>
<evidence type="ECO:0000256" key="2">
    <source>
        <dbReference type="SAM" id="SignalP"/>
    </source>
</evidence>
<sequence>MQRLQQWVATGFVAVMSLVALTAEAEMKHVKASDIQAHMTWVRAVPPVATTTAAYMMLHNYSQQDDRLIAVESPASEIVEMHATEMSDGVMKMIKLDDVLVPAKGYVMFEPAGNHLMLINLKEPLKVGSMVPLTLVFEHHGRVNMQLKVSHPPEGSHKGEVKMQHGDHQMHH</sequence>
<proteinExistence type="predicted"/>
<dbReference type="PANTHER" id="PTHR36302:SF1">
    <property type="entry name" value="COPPER CHAPERONE PCU(A)C"/>
    <property type="match status" value="1"/>
</dbReference>
<keyword evidence="4" id="KW-1185">Reference proteome</keyword>
<feature type="region of interest" description="Disordered" evidence="1">
    <location>
        <begin position="149"/>
        <end position="172"/>
    </location>
</feature>
<dbReference type="InterPro" id="IPR007410">
    <property type="entry name" value="LpqE-like"/>
</dbReference>
<dbReference type="Pfam" id="PF04314">
    <property type="entry name" value="PCuAC"/>
    <property type="match status" value="1"/>
</dbReference>
<dbReference type="InterPro" id="IPR058248">
    <property type="entry name" value="Lxx211020-like"/>
</dbReference>
<evidence type="ECO:0000256" key="1">
    <source>
        <dbReference type="SAM" id="MobiDB-lite"/>
    </source>
</evidence>
<feature type="chain" id="PRO_5038439456" evidence="2">
    <location>
        <begin position="26"/>
        <end position="172"/>
    </location>
</feature>
<feature type="compositionally biased region" description="Basic and acidic residues" evidence="1">
    <location>
        <begin position="154"/>
        <end position="172"/>
    </location>
</feature>
<reference evidence="3" key="1">
    <citation type="submission" date="2022-07" db="EMBL/GenBank/DDBJ databases">
        <title>Alkalimarinus sp. nov., isolated from gut of a Alitta virens.</title>
        <authorList>
            <person name="Yang A.I."/>
            <person name="Shin N.-R."/>
        </authorList>
    </citation>
    <scope>NUCLEOTIDE SEQUENCE</scope>
    <source>
        <strain evidence="3">FA028</strain>
    </source>
</reference>
<evidence type="ECO:0000313" key="4">
    <source>
        <dbReference type="Proteomes" id="UP001164472"/>
    </source>
</evidence>
<gene>
    <name evidence="3" type="ORF">NNL22_15870</name>
</gene>
<dbReference type="InterPro" id="IPR036182">
    <property type="entry name" value="PCuAC_sf"/>
</dbReference>
<dbReference type="KEGG" id="asem:NNL22_15870"/>
<name>A0A9E8KPS5_9ALTE</name>